<feature type="chain" id="PRO_5038205500" description="Lipocalin/cytosolic fatty-acid binding domain-containing protein" evidence="2">
    <location>
        <begin position="17"/>
        <end position="185"/>
    </location>
</feature>
<dbReference type="RefSeq" id="XP_038069777.1">
    <property type="nucleotide sequence ID" value="XM_038213849.1"/>
</dbReference>
<protein>
    <recommendedName>
        <fullName evidence="3">Lipocalin/cytosolic fatty-acid binding domain-containing protein</fullName>
    </recommendedName>
</protein>
<dbReference type="EnsemblMetazoa" id="XM_038213849.1">
    <property type="protein sequence ID" value="XP_038069777.1"/>
    <property type="gene ID" value="LOC119738874"/>
</dbReference>
<dbReference type="InterPro" id="IPR022271">
    <property type="entry name" value="Lipocalin_ApoD"/>
</dbReference>
<dbReference type="InterPro" id="IPR012674">
    <property type="entry name" value="Calycin"/>
</dbReference>
<dbReference type="AlphaFoldDB" id="A0A914B1A9"/>
<dbReference type="Proteomes" id="UP000887568">
    <property type="component" value="Unplaced"/>
</dbReference>
<dbReference type="PANTHER" id="PTHR37437:SF1">
    <property type="entry name" value="LIPOCALIN-RELATED PROTEIN"/>
    <property type="match status" value="1"/>
</dbReference>
<dbReference type="CDD" id="cd19438">
    <property type="entry name" value="lipocalin_Blc-like"/>
    <property type="match status" value="1"/>
</dbReference>
<feature type="signal peptide" evidence="2">
    <location>
        <begin position="1"/>
        <end position="16"/>
    </location>
</feature>
<evidence type="ECO:0000256" key="2">
    <source>
        <dbReference type="PIRNR" id="PIRNR036893"/>
    </source>
</evidence>
<dbReference type="SUPFAM" id="SSF50814">
    <property type="entry name" value="Lipocalins"/>
    <property type="match status" value="1"/>
</dbReference>
<evidence type="ECO:0000313" key="5">
    <source>
        <dbReference type="Proteomes" id="UP000887568"/>
    </source>
</evidence>
<dbReference type="InterPro" id="IPR047202">
    <property type="entry name" value="Lipocalin_Blc-like_dom"/>
</dbReference>
<evidence type="ECO:0000256" key="1">
    <source>
        <dbReference type="ARBA" id="ARBA00006889"/>
    </source>
</evidence>
<accession>A0A914B1A9</accession>
<keyword evidence="2" id="KW-0732">Signal</keyword>
<name>A0A914B1A9_PATMI</name>
<dbReference type="InterPro" id="IPR000566">
    <property type="entry name" value="Lipocln_cytosolic_FA-bd_dom"/>
</dbReference>
<dbReference type="GeneID" id="119738874"/>
<evidence type="ECO:0000259" key="3">
    <source>
        <dbReference type="Pfam" id="PF08212"/>
    </source>
</evidence>
<organism evidence="4 5">
    <name type="scientific">Patiria miniata</name>
    <name type="common">Bat star</name>
    <name type="synonym">Asterina miniata</name>
    <dbReference type="NCBI Taxonomy" id="46514"/>
    <lineage>
        <taxon>Eukaryota</taxon>
        <taxon>Metazoa</taxon>
        <taxon>Echinodermata</taxon>
        <taxon>Eleutherozoa</taxon>
        <taxon>Asterozoa</taxon>
        <taxon>Asteroidea</taxon>
        <taxon>Valvatacea</taxon>
        <taxon>Valvatida</taxon>
        <taxon>Asterinidae</taxon>
        <taxon>Patiria</taxon>
    </lineage>
</organism>
<dbReference type="PANTHER" id="PTHR37437">
    <property type="entry name" value="LIPOCALIN-RELATED PROTEIN-RELATED"/>
    <property type="match status" value="1"/>
</dbReference>
<keyword evidence="5" id="KW-1185">Reference proteome</keyword>
<reference evidence="4" key="1">
    <citation type="submission" date="2022-11" db="UniProtKB">
        <authorList>
            <consortium name="EnsemblMetazoa"/>
        </authorList>
    </citation>
    <scope>IDENTIFICATION</scope>
</reference>
<feature type="domain" description="Lipocalin/cytosolic fatty-acid binding" evidence="3">
    <location>
        <begin position="26"/>
        <end position="150"/>
    </location>
</feature>
<dbReference type="Gene3D" id="2.40.128.20">
    <property type="match status" value="1"/>
</dbReference>
<proteinExistence type="inferred from homology"/>
<comment type="similarity">
    <text evidence="1 2">Belongs to the calycin superfamily. Lipocalin family.</text>
</comment>
<dbReference type="Pfam" id="PF08212">
    <property type="entry name" value="Lipocalin_2"/>
    <property type="match status" value="1"/>
</dbReference>
<sequence length="185" mass="20538">MLCFIVLAAFVAGSNALGTVPELDPGMYIGRWYQMYSNGWTDLFSNLPNPQCVTADYGVINATYITVLNHNYNLEGEEGGISGYAYVPDVREPGKLKVSLEGVPVVGDYWVFKLGPIINGQYEYSLITDGEATRQLFVLARDPTDFNAKYDAEVQEYLTLVGFTTGPKKYEPVPQVPECKYLPLP</sequence>
<dbReference type="PIRSF" id="PIRSF036893">
    <property type="entry name" value="Lipocalin_ApoD"/>
    <property type="match status" value="1"/>
</dbReference>
<dbReference type="FunFam" id="2.40.128.20:FF:000027">
    <property type="entry name" value="Predicted protein"/>
    <property type="match status" value="1"/>
</dbReference>
<evidence type="ECO:0000313" key="4">
    <source>
        <dbReference type="EnsemblMetazoa" id="XP_038069777.1"/>
    </source>
</evidence>
<dbReference type="OrthoDB" id="565904at2759"/>
<dbReference type="OMA" id="VPECKYL"/>